<gene>
    <name evidence="1" type="primary">NCL1_44964</name>
    <name evidence="1" type="ORF">TNCV_1285711</name>
</gene>
<organism evidence="1 2">
    <name type="scientific">Trichonephila clavipes</name>
    <name type="common">Golden silk orbweaver</name>
    <name type="synonym">Nephila clavipes</name>
    <dbReference type="NCBI Taxonomy" id="2585209"/>
    <lineage>
        <taxon>Eukaryota</taxon>
        <taxon>Metazoa</taxon>
        <taxon>Ecdysozoa</taxon>
        <taxon>Arthropoda</taxon>
        <taxon>Chelicerata</taxon>
        <taxon>Arachnida</taxon>
        <taxon>Araneae</taxon>
        <taxon>Araneomorphae</taxon>
        <taxon>Entelegynae</taxon>
        <taxon>Araneoidea</taxon>
        <taxon>Nephilidae</taxon>
        <taxon>Trichonephila</taxon>
    </lineage>
</organism>
<proteinExistence type="predicted"/>
<keyword evidence="2" id="KW-1185">Reference proteome</keyword>
<dbReference type="EMBL" id="BMAU01021335">
    <property type="protein sequence ID" value="GFY15926.1"/>
    <property type="molecule type" value="Genomic_DNA"/>
</dbReference>
<accession>A0A8X6SM02</accession>
<sequence>MVGSQVDEELLVLLESSTLPPALVFSSSKTLVRGCGCRLPSRTNGPKTKDQGPKWYWARTRDKASHGPIPIPLGYRGHNSFAGGLVLYNKKIIKPRFRFQWLVTLTAAPLGMSSNPGEGMDVCKCIVSLRHEITLNSCQAVSPLVRLVEGEERRASDHPQGVLPLNWGTAEPN</sequence>
<dbReference type="Proteomes" id="UP000887159">
    <property type="component" value="Unassembled WGS sequence"/>
</dbReference>
<dbReference type="AlphaFoldDB" id="A0A8X6SM02"/>
<evidence type="ECO:0000313" key="1">
    <source>
        <dbReference type="EMBL" id="GFY15926.1"/>
    </source>
</evidence>
<reference evidence="1" key="1">
    <citation type="submission" date="2020-08" db="EMBL/GenBank/DDBJ databases">
        <title>Multicomponent nature underlies the extraordinary mechanical properties of spider dragline silk.</title>
        <authorList>
            <person name="Kono N."/>
            <person name="Nakamura H."/>
            <person name="Mori M."/>
            <person name="Yoshida Y."/>
            <person name="Ohtoshi R."/>
            <person name="Malay A.D."/>
            <person name="Moran D.A.P."/>
            <person name="Tomita M."/>
            <person name="Numata K."/>
            <person name="Arakawa K."/>
        </authorList>
    </citation>
    <scope>NUCLEOTIDE SEQUENCE</scope>
</reference>
<comment type="caution">
    <text evidence="1">The sequence shown here is derived from an EMBL/GenBank/DDBJ whole genome shotgun (WGS) entry which is preliminary data.</text>
</comment>
<evidence type="ECO:0000313" key="2">
    <source>
        <dbReference type="Proteomes" id="UP000887159"/>
    </source>
</evidence>
<protein>
    <submittedName>
        <fullName evidence="1">Uncharacterized protein</fullName>
    </submittedName>
</protein>
<name>A0A8X6SM02_TRICX</name>